<evidence type="ECO:0000313" key="1">
    <source>
        <dbReference type="EMBL" id="RUQ27848.1"/>
    </source>
</evidence>
<gene>
    <name evidence="1" type="ORF">ELQ35_15095</name>
</gene>
<organism evidence="1 2">
    <name type="scientific">Peribacillus cavernae</name>
    <dbReference type="NCBI Taxonomy" id="1674310"/>
    <lineage>
        <taxon>Bacteria</taxon>
        <taxon>Bacillati</taxon>
        <taxon>Bacillota</taxon>
        <taxon>Bacilli</taxon>
        <taxon>Bacillales</taxon>
        <taxon>Bacillaceae</taxon>
        <taxon>Peribacillus</taxon>
    </lineage>
</organism>
<dbReference type="EMBL" id="RYZZ01000020">
    <property type="protein sequence ID" value="RUQ27848.1"/>
    <property type="molecule type" value="Genomic_DNA"/>
</dbReference>
<dbReference type="CDD" id="cd00229">
    <property type="entry name" value="SGNH_hydrolase"/>
    <property type="match status" value="1"/>
</dbReference>
<dbReference type="InterPro" id="IPR036514">
    <property type="entry name" value="SGNH_hydro_sf"/>
</dbReference>
<keyword evidence="2" id="KW-1185">Reference proteome</keyword>
<dbReference type="SUPFAM" id="SSF52266">
    <property type="entry name" value="SGNH hydrolase"/>
    <property type="match status" value="1"/>
</dbReference>
<keyword evidence="1" id="KW-0378">Hydrolase</keyword>
<dbReference type="Gene3D" id="3.40.50.1110">
    <property type="entry name" value="SGNH hydrolase"/>
    <property type="match status" value="1"/>
</dbReference>
<accession>A0A433HHM1</accession>
<evidence type="ECO:0000313" key="2">
    <source>
        <dbReference type="Proteomes" id="UP000267430"/>
    </source>
</evidence>
<dbReference type="Proteomes" id="UP000267430">
    <property type="component" value="Unassembled WGS sequence"/>
</dbReference>
<dbReference type="AlphaFoldDB" id="A0A433HHM1"/>
<dbReference type="OrthoDB" id="2451965at2"/>
<dbReference type="GO" id="GO:0016787">
    <property type="term" value="F:hydrolase activity"/>
    <property type="evidence" value="ECO:0007669"/>
    <property type="project" value="UniProtKB-KW"/>
</dbReference>
<dbReference type="RefSeq" id="WP_126865668.1">
    <property type="nucleotide sequence ID" value="NZ_JAUSTX010000008.1"/>
</dbReference>
<proteinExistence type="predicted"/>
<sequence length="262" mass="29790">MKIILSLLLAIACTAVLVLGNMHWNDQIKSSVNSSSAAQEEVPQKSVDEKQNPTEDELLSFAGNWPKESQELYKKRLGEKKPFTILFGGSKAMAANVNGWPNAVKGELEKTYGDTVTVKVKQYDLNSMEFVQQDKQQELIDQKADLIIFEPFTLADNGEINNSDTLDNITTIIQNVKAAKKDTTFILQPPHPLYKATFYPQQVNELKNFAKENNITYLDHWTVWPDIHSKELQNFLNKDNESANAKGHEVWALYIEEFLIKK</sequence>
<name>A0A433HHM1_9BACI</name>
<protein>
    <submittedName>
        <fullName evidence="1">SGNH/GDSL hydrolase family protein</fullName>
    </submittedName>
</protein>
<reference evidence="1 2" key="1">
    <citation type="submission" date="2018-12" db="EMBL/GenBank/DDBJ databases">
        <title>Bacillus chawlae sp. nov., Bacillus glennii sp. nov., and Bacillus saganii sp. nov. Isolated from the Vehicle Assembly Building at Kennedy Space Center where the Viking Spacecraft were Assembled.</title>
        <authorList>
            <person name="Seuylemezian A."/>
            <person name="Vaishampayan P."/>
        </authorList>
    </citation>
    <scope>NUCLEOTIDE SEQUENCE [LARGE SCALE GENOMIC DNA]</scope>
    <source>
        <strain evidence="1 2">L5</strain>
    </source>
</reference>
<comment type="caution">
    <text evidence="1">The sequence shown here is derived from an EMBL/GenBank/DDBJ whole genome shotgun (WGS) entry which is preliminary data.</text>
</comment>